<feature type="compositionally biased region" description="Polar residues" evidence="1">
    <location>
        <begin position="76"/>
        <end position="91"/>
    </location>
</feature>
<feature type="region of interest" description="Disordered" evidence="1">
    <location>
        <begin position="69"/>
        <end position="91"/>
    </location>
</feature>
<keyword evidence="4" id="KW-1185">Reference proteome</keyword>
<dbReference type="KEGG" id="tom:BWR18_05460"/>
<evidence type="ECO:0000256" key="2">
    <source>
        <dbReference type="SAM" id="Phobius"/>
    </source>
</evidence>
<proteinExistence type="predicted"/>
<name>A0A1P8MT20_9RHOB</name>
<reference evidence="3 4" key="1">
    <citation type="submission" date="2017-01" db="EMBL/GenBank/DDBJ databases">
        <title>Complete genome of Tateyamaria omphalii DOK1-4 isolated from seawater in Dokdo.</title>
        <authorList>
            <person name="Kim J.H."/>
            <person name="Chi W.-J."/>
        </authorList>
    </citation>
    <scope>NUCLEOTIDE SEQUENCE [LARGE SCALE GENOMIC DNA]</scope>
    <source>
        <strain evidence="3 4">DOK1-4</strain>
    </source>
</reference>
<dbReference type="AlphaFoldDB" id="A0A1P8MT20"/>
<evidence type="ECO:0000256" key="1">
    <source>
        <dbReference type="SAM" id="MobiDB-lite"/>
    </source>
</evidence>
<keyword evidence="2" id="KW-0472">Membrane</keyword>
<feature type="transmembrane region" description="Helical" evidence="2">
    <location>
        <begin position="7"/>
        <end position="29"/>
    </location>
</feature>
<gene>
    <name evidence="3" type="ORF">BWR18_05460</name>
</gene>
<sequence>MIYLGPYVLGIVILSTVLAAVAAVVALLWGSGPWIALLIYSIGGATTVCVLAFVVARRSKVEARHSLCDDPDTISPDASQSKTSVSKAQAD</sequence>
<protein>
    <submittedName>
        <fullName evidence="3">Uncharacterized protein</fullName>
    </submittedName>
</protein>
<dbReference type="EMBL" id="CP019312">
    <property type="protein sequence ID" value="APX11195.1"/>
    <property type="molecule type" value="Genomic_DNA"/>
</dbReference>
<feature type="transmembrane region" description="Helical" evidence="2">
    <location>
        <begin position="35"/>
        <end position="56"/>
    </location>
</feature>
<keyword evidence="2" id="KW-0812">Transmembrane</keyword>
<organism evidence="3 4">
    <name type="scientific">Tateyamaria omphalii</name>
    <dbReference type="NCBI Taxonomy" id="299262"/>
    <lineage>
        <taxon>Bacteria</taxon>
        <taxon>Pseudomonadati</taxon>
        <taxon>Pseudomonadota</taxon>
        <taxon>Alphaproteobacteria</taxon>
        <taxon>Rhodobacterales</taxon>
        <taxon>Roseobacteraceae</taxon>
        <taxon>Tateyamaria</taxon>
    </lineage>
</organism>
<evidence type="ECO:0000313" key="4">
    <source>
        <dbReference type="Proteomes" id="UP000186336"/>
    </source>
</evidence>
<dbReference type="Proteomes" id="UP000186336">
    <property type="component" value="Chromosome"/>
</dbReference>
<accession>A0A1P8MT20</accession>
<evidence type="ECO:0000313" key="3">
    <source>
        <dbReference type="EMBL" id="APX11195.1"/>
    </source>
</evidence>
<keyword evidence="2" id="KW-1133">Transmembrane helix</keyword>